<evidence type="ECO:0000313" key="2">
    <source>
        <dbReference type="Proteomes" id="UP000036902"/>
    </source>
</evidence>
<dbReference type="Pfam" id="PF06821">
    <property type="entry name" value="Ser_hydrolase"/>
    <property type="match status" value="1"/>
</dbReference>
<evidence type="ECO:0000313" key="1">
    <source>
        <dbReference type="EMBL" id="AMO35953.1"/>
    </source>
</evidence>
<sequence length="228" mass="24917">MRQTVLIVPGYRGSGAGHWQTWLEQEVPEARRVSGIDWEDPLLARWAGEVRREIDEAPGAVWIVAHSFGCLASVVAAADRPHKVAGLLLVAPADPERFDLLGLRRDQQAGASVAEHLPATSFNCPSILVASRSDPWLGFDAARRWAERWGSHLVDVGRAGHINVDSGHGAWPLVLTLLAQLRATAADVPLGPLPPRAEPRRGRNGVLARLRHQTRRAMNGQVRALVRP</sequence>
<dbReference type="STRING" id="1134435.AC731_002745"/>
<organism evidence="1 2">
    <name type="scientific">Thauera humireducens</name>
    <dbReference type="NCBI Taxonomy" id="1134435"/>
    <lineage>
        <taxon>Bacteria</taxon>
        <taxon>Pseudomonadati</taxon>
        <taxon>Pseudomonadota</taxon>
        <taxon>Betaproteobacteria</taxon>
        <taxon>Rhodocyclales</taxon>
        <taxon>Zoogloeaceae</taxon>
        <taxon>Thauera</taxon>
    </lineage>
</organism>
<dbReference type="RefSeq" id="WP_048709093.1">
    <property type="nucleotide sequence ID" value="NZ_CP014646.1"/>
</dbReference>
<dbReference type="InterPro" id="IPR010662">
    <property type="entry name" value="RBBP9/YdeN"/>
</dbReference>
<gene>
    <name evidence="1" type="ORF">AC731_002745</name>
</gene>
<dbReference type="Proteomes" id="UP000036902">
    <property type="component" value="Chromosome"/>
</dbReference>
<dbReference type="SUPFAM" id="SSF53474">
    <property type="entry name" value="alpha/beta-Hydrolases"/>
    <property type="match status" value="1"/>
</dbReference>
<reference evidence="2" key="1">
    <citation type="submission" date="2016-03" db="EMBL/GenBank/DDBJ databases">
        <authorList>
            <person name="Ma C."/>
            <person name="Zhou S."/>
            <person name="Yang G."/>
        </authorList>
    </citation>
    <scope>NUCLEOTIDE SEQUENCE [LARGE SCALE GENOMIC DNA]</scope>
    <source>
        <strain evidence="2">SgZ-1</strain>
    </source>
</reference>
<proteinExistence type="predicted"/>
<dbReference type="AlphaFoldDB" id="A0A140IDX8"/>
<dbReference type="InterPro" id="IPR029058">
    <property type="entry name" value="AB_hydrolase_fold"/>
</dbReference>
<dbReference type="EMBL" id="CP014646">
    <property type="protein sequence ID" value="AMO35953.1"/>
    <property type="molecule type" value="Genomic_DNA"/>
</dbReference>
<dbReference type="GO" id="GO:0016787">
    <property type="term" value="F:hydrolase activity"/>
    <property type="evidence" value="ECO:0007669"/>
    <property type="project" value="InterPro"/>
</dbReference>
<dbReference type="KEGG" id="thu:AC731_002745"/>
<protein>
    <submittedName>
        <fullName evidence="1">Esterase</fullName>
    </submittedName>
</protein>
<dbReference type="Gene3D" id="3.40.50.1820">
    <property type="entry name" value="alpha/beta hydrolase"/>
    <property type="match status" value="1"/>
</dbReference>
<accession>A0A140IDX8</accession>
<name>A0A140IDX8_9RHOO</name>
<keyword evidence="2" id="KW-1185">Reference proteome</keyword>